<dbReference type="InterPro" id="IPR008979">
    <property type="entry name" value="Galactose-bd-like_sf"/>
</dbReference>
<gene>
    <name evidence="3" type="ORF">GT360_06110</name>
</gene>
<dbReference type="InterPro" id="IPR013857">
    <property type="entry name" value="NADH-UbQ_OxRdtase-assoc_prot30"/>
</dbReference>
<organism evidence="3 4">
    <name type="scientific">Vibrio astriarenae</name>
    <dbReference type="NCBI Taxonomy" id="1481923"/>
    <lineage>
        <taxon>Bacteria</taxon>
        <taxon>Pseudomonadati</taxon>
        <taxon>Pseudomonadota</taxon>
        <taxon>Gammaproteobacteria</taxon>
        <taxon>Vibrionales</taxon>
        <taxon>Vibrionaceae</taxon>
        <taxon>Vibrio</taxon>
    </lineage>
</organism>
<evidence type="ECO:0000313" key="4">
    <source>
        <dbReference type="Proteomes" id="UP000464262"/>
    </source>
</evidence>
<dbReference type="InterPro" id="IPR039131">
    <property type="entry name" value="NDUFAF1"/>
</dbReference>
<evidence type="ECO:0000256" key="1">
    <source>
        <dbReference type="ARBA" id="ARBA00007884"/>
    </source>
</evidence>
<reference evidence="3 4" key="1">
    <citation type="submission" date="2020-01" db="EMBL/GenBank/DDBJ databases">
        <title>Whole genome and functional gene identification of agarase of Vibrio HN897.</title>
        <authorList>
            <person name="Liu Y."/>
            <person name="Zhao Z."/>
        </authorList>
    </citation>
    <scope>NUCLEOTIDE SEQUENCE [LARGE SCALE GENOMIC DNA]</scope>
    <source>
        <strain evidence="3 4">HN897</strain>
    </source>
</reference>
<dbReference type="Proteomes" id="UP000464262">
    <property type="component" value="Chromosome 1"/>
</dbReference>
<dbReference type="EMBL" id="CP047475">
    <property type="protein sequence ID" value="QIA64694.1"/>
    <property type="molecule type" value="Genomic_DNA"/>
</dbReference>
<feature type="domain" description="NADH:ubiquinone oxidoreductase intermediate-associated protein 30" evidence="2">
    <location>
        <begin position="2"/>
        <end position="152"/>
    </location>
</feature>
<evidence type="ECO:0000313" key="3">
    <source>
        <dbReference type="EMBL" id="QIA64694.1"/>
    </source>
</evidence>
<dbReference type="AlphaFoldDB" id="A0A7Z2T5B5"/>
<comment type="similarity">
    <text evidence="1">Belongs to the CIA30 family.</text>
</comment>
<dbReference type="SUPFAM" id="SSF49785">
    <property type="entry name" value="Galactose-binding domain-like"/>
    <property type="match status" value="1"/>
</dbReference>
<dbReference type="KEGG" id="vas:GT360_06110"/>
<name>A0A7Z2T5B5_9VIBR</name>
<keyword evidence="4" id="KW-1185">Reference proteome</keyword>
<proteinExistence type="inferred from homology"/>
<dbReference type="Pfam" id="PF08547">
    <property type="entry name" value="CIA30"/>
    <property type="match status" value="1"/>
</dbReference>
<dbReference type="PANTHER" id="PTHR13194:SF19">
    <property type="entry name" value="NAD(P)-BINDING ROSSMANN-FOLD SUPERFAMILY PROTEIN"/>
    <property type="match status" value="1"/>
</dbReference>
<dbReference type="PANTHER" id="PTHR13194">
    <property type="entry name" value="COMPLEX I INTERMEDIATE-ASSOCIATED PROTEIN 30"/>
    <property type="match status" value="1"/>
</dbReference>
<evidence type="ECO:0000259" key="2">
    <source>
        <dbReference type="Pfam" id="PF08547"/>
    </source>
</evidence>
<protein>
    <submittedName>
        <fullName evidence="3">CIA30 family protein</fullName>
    </submittedName>
</protein>
<sequence>MIDFTQPDQHLIWQSTNDGVMGGISQGHLSFDGELSVFSGKLFLANNGGFSSVASKLNLLDPSIVAIELDYIGDGREYQLRFATKASGETVRYKHDFSTEKGQLQTYRFLLKDFQAVFRGRLLHNAPELEAQHIEQIGFLIADKQAGPFELKLIQVRFMTAKYH</sequence>
<accession>A0A7Z2T5B5</accession>